<dbReference type="Pfam" id="PF00520">
    <property type="entry name" value="Ion_trans"/>
    <property type="match status" value="1"/>
</dbReference>
<evidence type="ECO:0000259" key="7">
    <source>
        <dbReference type="Pfam" id="PF00520"/>
    </source>
</evidence>
<keyword evidence="4" id="KW-1133">Transmembrane helix</keyword>
<evidence type="ECO:0000256" key="4">
    <source>
        <dbReference type="ARBA" id="ARBA00022989"/>
    </source>
</evidence>
<evidence type="ECO:0000313" key="9">
    <source>
        <dbReference type="Proteomes" id="UP000022910"/>
    </source>
</evidence>
<keyword evidence="2" id="KW-0812">Transmembrane</keyword>
<keyword evidence="3" id="KW-0677">Repeat</keyword>
<feature type="coiled-coil region" evidence="6">
    <location>
        <begin position="19"/>
        <end position="46"/>
    </location>
</feature>
<organism evidence="8 9">
    <name type="scientific">Rhizophagus irregularis (strain DAOM 197198w)</name>
    <name type="common">Glomus intraradices</name>
    <dbReference type="NCBI Taxonomy" id="1432141"/>
    <lineage>
        <taxon>Eukaryota</taxon>
        <taxon>Fungi</taxon>
        <taxon>Fungi incertae sedis</taxon>
        <taxon>Mucoromycota</taxon>
        <taxon>Glomeromycotina</taxon>
        <taxon>Glomeromycetes</taxon>
        <taxon>Glomerales</taxon>
        <taxon>Glomeraceae</taxon>
        <taxon>Rhizophagus</taxon>
    </lineage>
</organism>
<keyword evidence="9" id="KW-1185">Reference proteome</keyword>
<dbReference type="Proteomes" id="UP000022910">
    <property type="component" value="Unassembled WGS sequence"/>
</dbReference>
<dbReference type="GO" id="GO:0005886">
    <property type="term" value="C:plasma membrane"/>
    <property type="evidence" value="ECO:0007669"/>
    <property type="project" value="TreeGrafter"/>
</dbReference>
<dbReference type="InterPro" id="IPR005821">
    <property type="entry name" value="Ion_trans_dom"/>
</dbReference>
<dbReference type="InterPro" id="IPR024862">
    <property type="entry name" value="TRPV"/>
</dbReference>
<dbReference type="GO" id="GO:0098703">
    <property type="term" value="P:calcium ion import across plasma membrane"/>
    <property type="evidence" value="ECO:0007669"/>
    <property type="project" value="TreeGrafter"/>
</dbReference>
<gene>
    <name evidence="8" type="ORF">RirG_272450</name>
</gene>
<evidence type="ECO:0000256" key="1">
    <source>
        <dbReference type="ARBA" id="ARBA00004141"/>
    </source>
</evidence>
<dbReference type="EMBL" id="JEMT01030083">
    <property type="protein sequence ID" value="EXX50262.1"/>
    <property type="molecule type" value="Genomic_DNA"/>
</dbReference>
<evidence type="ECO:0000256" key="2">
    <source>
        <dbReference type="ARBA" id="ARBA00022692"/>
    </source>
</evidence>
<dbReference type="GO" id="GO:0005216">
    <property type="term" value="F:monoatomic ion channel activity"/>
    <property type="evidence" value="ECO:0007669"/>
    <property type="project" value="InterPro"/>
</dbReference>
<dbReference type="HOGENOM" id="CLU_010229_1_0_1"/>
<feature type="domain" description="Ion transport" evidence="7">
    <location>
        <begin position="816"/>
        <end position="1081"/>
    </location>
</feature>
<comment type="subcellular location">
    <subcellularLocation>
        <location evidence="1">Membrane</location>
        <topology evidence="1">Multi-pass membrane protein</topology>
    </subcellularLocation>
</comment>
<name>A0A015I019_RHIIW</name>
<dbReference type="STRING" id="1432141.A0A015I019"/>
<sequence length="1195" mass="141152">MNFNKISININEDDDNFDKDIDENIINDLKNEIDKIVNKNNIINDDKPIIEVSPNGTYLVTYDPKDHSIVGWNAKEIEEGQLTKSDAPVKVNKVNDSKDQITEISDSKDQITEISDSKIQITEISVSDDKKLAYTVYKDKDNLYYLNIIDINHSDQTIKLTLISMESARPRYYAFNSKNEFILYVYWIEYDKFHYKECKGILIYSTETKNHKWNCKRYYEIPESFKLINISKYDKLYLLSNNSIYEWGFDTEKGMKIFYNKDLESYYRLKKRELKNDVRISSNEKFICLRIMDKINIYPIDLAIPVVSLDINNDTSLYKSMKYSDLLLSLLPLQCSETQNYIMGYCWKECLNRLGLKDENLKILSCNIQTTDKYAFGILNGNVWKIKLEENIPKINFSSQDSDVQIIEDSNDHFDEHLYLNKISELFQRVSNSSKYKGELNHNQELDKSLAINLYMNKKRKLFEIVSKIEKKSKQYNGRNLIERTIITETTDKLLLAWKIKIIDHNKIMLQVFKKANVSSKLELTEPKTTEFNVNAFRKIKLLEIELSDDDIILITTIGFLIYHFNENEKSISLIYWNYLELTIPNISTLYADSEDFKDLQALRPDLPSLNWDSFKICDEWISYVKDNKKNLLEYGVRLLSFAIKEHKLDLIEEIYKKCIDWFEEDLGKNKMVLSIITSTMPLLNKYYPEYILKYSLETTMIIDNPFYSIEYQRNKYHFISNNGNMSMFAIFYFILLNNLTNLTTTKTPMITFMVPYINFINYPQNYSWFSELIKPQPSPFIETMNRDIYNTWSGEAIINFKWNTYGKFYYSIIWIGFMTFLGCFTAAATIPLRYIDDDIRKKLLVASIVFGFIHLSFEIRQIIFDVKKWIRDFWNIFDVIAYVLPIYTSIYWLQLGEMNDEIISLLSFSCLFLDIKFLLFFRALEYFGVYFAIMTSVAKEIISFLVLIFIIVISFAHAFYILLLPRSNFTLDNRSINNDLNNPWNIASTYNQIFENGTINSNPFLIQPPNENTNMFIDFKTSLFATYLFLTGDSDALSNWSYLNRPPLVILIVLFSLLIVVYLMNLLIGLLSNAIEKNNNRVSYLIQKAQILAEIELFYMLPFQRRWKEWFPEVIYYYANLDEIRKEVKAMMERKEWNADVFPELKSDLLNKLYIQQNTENTAQQELNKLNIQQNTVQQDIAQNSDNQDFCRSH</sequence>
<keyword evidence="6" id="KW-0175">Coiled coil</keyword>
<protein>
    <recommendedName>
        <fullName evidence="7">Ion transport domain-containing protein</fullName>
    </recommendedName>
</protein>
<reference evidence="8 9" key="1">
    <citation type="submission" date="2014-02" db="EMBL/GenBank/DDBJ databases">
        <title>Single nucleus genome sequencing reveals high similarity among nuclei of an endomycorrhizal fungus.</title>
        <authorList>
            <person name="Lin K."/>
            <person name="Geurts R."/>
            <person name="Zhang Z."/>
            <person name="Limpens E."/>
            <person name="Saunders D.G."/>
            <person name="Mu D."/>
            <person name="Pang E."/>
            <person name="Cao H."/>
            <person name="Cha H."/>
            <person name="Lin T."/>
            <person name="Zhou Q."/>
            <person name="Shang Y."/>
            <person name="Li Y."/>
            <person name="Ivanov S."/>
            <person name="Sharma T."/>
            <person name="Velzen R.V."/>
            <person name="Ruijter N.D."/>
            <person name="Aanen D.K."/>
            <person name="Win J."/>
            <person name="Kamoun S."/>
            <person name="Bisseling T."/>
            <person name="Huang S."/>
        </authorList>
    </citation>
    <scope>NUCLEOTIDE SEQUENCE [LARGE SCALE GENOMIC DNA]</scope>
    <source>
        <strain evidence="9">DAOM197198w</strain>
    </source>
</reference>
<dbReference type="SUPFAM" id="SSF82171">
    <property type="entry name" value="DPP6 N-terminal domain-like"/>
    <property type="match status" value="1"/>
</dbReference>
<dbReference type="OrthoDB" id="10372369at2759"/>
<accession>A0A015I019</accession>
<dbReference type="PANTHER" id="PTHR10582:SF2">
    <property type="entry name" value="INACTIVE"/>
    <property type="match status" value="1"/>
</dbReference>
<evidence type="ECO:0000256" key="3">
    <source>
        <dbReference type="ARBA" id="ARBA00022737"/>
    </source>
</evidence>
<keyword evidence="5" id="KW-0472">Membrane</keyword>
<evidence type="ECO:0000256" key="6">
    <source>
        <dbReference type="SAM" id="Coils"/>
    </source>
</evidence>
<dbReference type="PANTHER" id="PTHR10582">
    <property type="entry name" value="TRANSIENT RECEPTOR POTENTIAL ION CHANNEL PROTEIN"/>
    <property type="match status" value="1"/>
</dbReference>
<comment type="caution">
    <text evidence="8">The sequence shown here is derived from an EMBL/GenBank/DDBJ whole genome shotgun (WGS) entry which is preliminary data.</text>
</comment>
<dbReference type="AlphaFoldDB" id="A0A015I019"/>
<evidence type="ECO:0000313" key="8">
    <source>
        <dbReference type="EMBL" id="EXX50262.1"/>
    </source>
</evidence>
<evidence type="ECO:0000256" key="5">
    <source>
        <dbReference type="ARBA" id="ARBA00023136"/>
    </source>
</evidence>
<proteinExistence type="predicted"/>